<dbReference type="Proteomes" id="UP000829998">
    <property type="component" value="Chromosome"/>
</dbReference>
<evidence type="ECO:0000256" key="1">
    <source>
        <dbReference type="SAM" id="SignalP"/>
    </source>
</evidence>
<dbReference type="SUPFAM" id="SSF49299">
    <property type="entry name" value="PKD domain"/>
    <property type="match status" value="1"/>
</dbReference>
<dbReference type="PROSITE" id="PS50093">
    <property type="entry name" value="PKD"/>
    <property type="match status" value="1"/>
</dbReference>
<dbReference type="InterPro" id="IPR000601">
    <property type="entry name" value="PKD_dom"/>
</dbReference>
<feature type="domain" description="PKD" evidence="2">
    <location>
        <begin position="28"/>
        <end position="114"/>
    </location>
</feature>
<dbReference type="EMBL" id="CP096829">
    <property type="protein sequence ID" value="UPZ17043.1"/>
    <property type="molecule type" value="Genomic_DNA"/>
</dbReference>
<dbReference type="InterPro" id="IPR013783">
    <property type="entry name" value="Ig-like_fold"/>
</dbReference>
<dbReference type="PROSITE" id="PS51257">
    <property type="entry name" value="PROKAR_LIPOPROTEIN"/>
    <property type="match status" value="1"/>
</dbReference>
<proteinExistence type="predicted"/>
<dbReference type="CDD" id="cd00146">
    <property type="entry name" value="PKD"/>
    <property type="match status" value="1"/>
</dbReference>
<evidence type="ECO:0000259" key="2">
    <source>
        <dbReference type="PROSITE" id="PS50093"/>
    </source>
</evidence>
<evidence type="ECO:0000313" key="3">
    <source>
        <dbReference type="EMBL" id="UPZ17043.1"/>
    </source>
</evidence>
<sequence>MKKIYFFAFILLNLLSSCSSDTPEENNLTASFNLSATTVNVGDDIKVTNKSTSSKEIVSYTFNFGNETSSTEKEPTFYYDRPGDFNVKLVIKDVNGNVATSTITVTVNAENSLLLKNQLIGGSDVYPIEIGINDNKIFYTESYRSVTTSTTSYYRHVEYDDATKTFATKIITEKNGNSGHAQTTYLNNGNKIVNVVQSMSSYAGTIETEFNTDWNPVRSGSSGTIYGSVKNNDQYYFYGSYENNPAIEIRNNEGKLVSRKTYESTIKNGFIGNLIKTGTTYVAFGGKYETSSSSSLLNYKPLLLFLNENLEITSQKTFDTSTLKDIVIDWNQVNGSFKAIKLTNGNLALYSHNELRITTGQGDELKLIKLSNTGNIQGIIEIENGFIASSFQRLEKYDNSGNVLKSISYPGLYNSGFVKKGDLYYFAAGCGSSYENISVLEIKLGAVDANLNFKKI</sequence>
<accession>A0ABY4LWU8</accession>
<feature type="signal peptide" evidence="1">
    <location>
        <begin position="1"/>
        <end position="19"/>
    </location>
</feature>
<dbReference type="Gene3D" id="2.60.40.10">
    <property type="entry name" value="Immunoglobulins"/>
    <property type="match status" value="1"/>
</dbReference>
<dbReference type="SMART" id="SM00089">
    <property type="entry name" value="PKD"/>
    <property type="match status" value="1"/>
</dbReference>
<dbReference type="RefSeq" id="WP_248729079.1">
    <property type="nucleotide sequence ID" value="NZ_CP096829.1"/>
</dbReference>
<gene>
    <name evidence="3" type="ORF">M0M44_06765</name>
</gene>
<feature type="chain" id="PRO_5047115133" evidence="1">
    <location>
        <begin position="20"/>
        <end position="456"/>
    </location>
</feature>
<dbReference type="InterPro" id="IPR035986">
    <property type="entry name" value="PKD_dom_sf"/>
</dbReference>
<organism evidence="3 4">
    <name type="scientific">Flavobacterium humidisoli</name>
    <dbReference type="NCBI Taxonomy" id="2937442"/>
    <lineage>
        <taxon>Bacteria</taxon>
        <taxon>Pseudomonadati</taxon>
        <taxon>Bacteroidota</taxon>
        <taxon>Flavobacteriia</taxon>
        <taxon>Flavobacteriales</taxon>
        <taxon>Flavobacteriaceae</taxon>
        <taxon>Flavobacterium</taxon>
    </lineage>
</organism>
<name>A0ABY4LWU8_9FLAO</name>
<dbReference type="InterPro" id="IPR022409">
    <property type="entry name" value="PKD/Chitinase_dom"/>
</dbReference>
<protein>
    <submittedName>
        <fullName evidence="3">PKD domain-containing protein</fullName>
    </submittedName>
</protein>
<keyword evidence="4" id="KW-1185">Reference proteome</keyword>
<dbReference type="Pfam" id="PF18911">
    <property type="entry name" value="PKD_4"/>
    <property type="match status" value="1"/>
</dbReference>
<evidence type="ECO:0000313" key="4">
    <source>
        <dbReference type="Proteomes" id="UP000829998"/>
    </source>
</evidence>
<keyword evidence="1" id="KW-0732">Signal</keyword>
<reference evidence="3 4" key="1">
    <citation type="submission" date="2022-04" db="EMBL/GenBank/DDBJ databases">
        <authorList>
            <person name="Ra J.-S."/>
            <person name="Kim S.-B."/>
        </authorList>
    </citation>
    <scope>NUCLEOTIDE SEQUENCE [LARGE SCALE GENOMIC DNA]</scope>
    <source>
        <strain evidence="3 4">MMS21-Er5</strain>
    </source>
</reference>